<feature type="domain" description="B box-type" evidence="13">
    <location>
        <begin position="383"/>
        <end position="424"/>
    </location>
</feature>
<evidence type="ECO:0000313" key="14">
    <source>
        <dbReference type="EMBL" id="EEN54114.1"/>
    </source>
</evidence>
<evidence type="ECO:0000256" key="3">
    <source>
        <dbReference type="ARBA" id="ARBA00012483"/>
    </source>
</evidence>
<protein>
    <recommendedName>
        <fullName evidence="3">RING-type E3 ubiquitin transferase</fullName>
        <ecNumber evidence="3">2.3.2.27</ecNumber>
    </recommendedName>
</protein>
<keyword evidence="8" id="KW-0862">Zinc</keyword>
<dbReference type="Pfam" id="PF00643">
    <property type="entry name" value="zf-B_box"/>
    <property type="match status" value="2"/>
</dbReference>
<dbReference type="SUPFAM" id="SSF57850">
    <property type="entry name" value="RING/U-box"/>
    <property type="match status" value="2"/>
</dbReference>
<sequence length="851" mass="94657">MAAASSSLGTDFKEELSCCICLELFTRPKVLPCGHIFCQGCLQNLTRSGGAFKCPICRQQVRLPHHGVSCLPDSHNIANMCEKLRQNSSSEETREQPQSGNRCSFHPSEMIKVFCKQCQIPVCDHCLNEAHDDHHIATIKKAAQEKSLLVRSLINEGKNIMESYLSLFRSLTERKDNFAKKLNMIQTERDRVLEKVNKLSAACDQAEQEMEKGGVEFLSQQTTLTEVVGKYRGKAAPTPVQTQPAVFEPMDTTVPVLGHVRVQSLPSAPIPAVPAPIPAAPTSRTDAVWGKGHHHDFKEELSCCICLELFTRPKVLPCGHIFCQGCLQNLTRSGGAFKCPICRQQVRLPHHGVSCLPDSHNIANMCEKLRQNSSSEETREQPQSGNRCSFHPSEMIKVFCKQCQIPVCDHCLNEAHDDHHIATIKKAAQEKSLLVRSLINEGKNIMESYLSLFRSLTERKDNFAKKLNMIQTERDRVLEKVNKLSAACDQAEQEMEKGGVEFLSQQTTLTEVVGKYRGKAAPTPVQTQPAVFEPMDTTVPVLGHVRVQSLPSAPIPAVPAPIPAAPTSRTDAVWGKGHHHGNQRQPQRVTFGGWGREAGQFRYPFGVTVSKEGEVFVADFENQRIQVFTLWGTFVRQFPTVVSGGHRMRPWNIAMDREGNLWVVGRADSAEFAVLYNKLGFRQHTIDLQKSASQRGIAVDTRRNHLLITQTTADGYNMYGEVLAFRLDGTVGRQQGMKQPWYITVDGEGNILVSDVRNHCVYVYKEYGQFQFGSRGSGVGELCNPHGICTDSAGNIIVADSGNSRLVLFDKTGRCLKQVTTDMRMPLAVAVAPQGKLVVTDFQEHTVNIFF</sequence>
<dbReference type="InterPro" id="IPR017907">
    <property type="entry name" value="Znf_RING_CS"/>
</dbReference>
<dbReference type="AlphaFoldDB" id="C3Z055"/>
<evidence type="ECO:0000256" key="4">
    <source>
        <dbReference type="ARBA" id="ARBA00022553"/>
    </source>
</evidence>
<evidence type="ECO:0000256" key="8">
    <source>
        <dbReference type="ARBA" id="ARBA00022833"/>
    </source>
</evidence>
<dbReference type="PROSITE" id="PS50089">
    <property type="entry name" value="ZF_RING_2"/>
    <property type="match status" value="2"/>
</dbReference>
<dbReference type="GO" id="GO:0061630">
    <property type="term" value="F:ubiquitin protein ligase activity"/>
    <property type="evidence" value="ECO:0007669"/>
    <property type="project" value="UniProtKB-EC"/>
</dbReference>
<dbReference type="Gene3D" id="3.30.160.60">
    <property type="entry name" value="Classic Zinc Finger"/>
    <property type="match status" value="2"/>
</dbReference>
<feature type="repeat" description="NHL" evidence="10">
    <location>
        <begin position="729"/>
        <end position="767"/>
    </location>
</feature>
<feature type="region of interest" description="Disordered" evidence="11">
    <location>
        <begin position="570"/>
        <end position="589"/>
    </location>
</feature>
<dbReference type="EC" id="2.3.2.27" evidence="3"/>
<feature type="repeat" description="NHL" evidence="10">
    <location>
        <begin position="769"/>
        <end position="812"/>
    </location>
</feature>
<dbReference type="CDD" id="cd05819">
    <property type="entry name" value="NHL"/>
    <property type="match status" value="1"/>
</dbReference>
<comment type="similarity">
    <text evidence="2">Belongs to the TRIM/RBCC family.</text>
</comment>
<dbReference type="PROSITE" id="PS00518">
    <property type="entry name" value="ZF_RING_1"/>
    <property type="match status" value="2"/>
</dbReference>
<evidence type="ECO:0000256" key="9">
    <source>
        <dbReference type="PROSITE-ProRule" id="PRU00024"/>
    </source>
</evidence>
<evidence type="ECO:0000256" key="5">
    <source>
        <dbReference type="ARBA" id="ARBA00022723"/>
    </source>
</evidence>
<dbReference type="PANTHER" id="PTHR24104">
    <property type="entry name" value="E3 UBIQUITIN-PROTEIN LIGASE NHLRC1-RELATED"/>
    <property type="match status" value="1"/>
</dbReference>
<dbReference type="SMART" id="SM00336">
    <property type="entry name" value="BBOX"/>
    <property type="match status" value="2"/>
</dbReference>
<dbReference type="PANTHER" id="PTHR24104:SF50">
    <property type="entry name" value="SMP-30_GLUCONOLACTONASE_LRE-LIKE REGION DOMAIN-CONTAINING PROTEIN"/>
    <property type="match status" value="1"/>
</dbReference>
<evidence type="ECO:0000259" key="12">
    <source>
        <dbReference type="PROSITE" id="PS50089"/>
    </source>
</evidence>
<dbReference type="PROSITE" id="PS51125">
    <property type="entry name" value="NHL"/>
    <property type="match status" value="3"/>
</dbReference>
<evidence type="ECO:0000256" key="10">
    <source>
        <dbReference type="PROSITE-ProRule" id="PRU00504"/>
    </source>
</evidence>
<keyword evidence="5" id="KW-0479">Metal-binding</keyword>
<keyword evidence="4" id="KW-0597">Phosphoprotein</keyword>
<feature type="domain" description="RING-type" evidence="12">
    <location>
        <begin position="303"/>
        <end position="343"/>
    </location>
</feature>
<dbReference type="PROSITE" id="PS50119">
    <property type="entry name" value="ZF_BBOX"/>
    <property type="match status" value="2"/>
</dbReference>
<name>C3Z055_BRAFL</name>
<dbReference type="EMBL" id="GG666567">
    <property type="protein sequence ID" value="EEN54114.1"/>
    <property type="molecule type" value="Genomic_DNA"/>
</dbReference>
<accession>C3Z055</accession>
<keyword evidence="6" id="KW-0677">Repeat</keyword>
<dbReference type="InterPro" id="IPR000315">
    <property type="entry name" value="Znf_B-box"/>
</dbReference>
<feature type="domain" description="B box-type" evidence="13">
    <location>
        <begin position="98"/>
        <end position="139"/>
    </location>
</feature>
<comment type="catalytic activity">
    <reaction evidence="1">
        <text>S-ubiquitinyl-[E2 ubiquitin-conjugating enzyme]-L-cysteine + [acceptor protein]-L-lysine = [E2 ubiquitin-conjugating enzyme]-L-cysteine + N(6)-ubiquitinyl-[acceptor protein]-L-lysine.</text>
        <dbReference type="EC" id="2.3.2.27"/>
    </reaction>
</comment>
<dbReference type="GO" id="GO:0008270">
    <property type="term" value="F:zinc ion binding"/>
    <property type="evidence" value="ECO:0007669"/>
    <property type="project" value="UniProtKB-KW"/>
</dbReference>
<dbReference type="SMART" id="SM00184">
    <property type="entry name" value="RING"/>
    <property type="match status" value="2"/>
</dbReference>
<reference evidence="14" key="1">
    <citation type="journal article" date="2008" name="Nature">
        <title>The amphioxus genome and the evolution of the chordate karyotype.</title>
        <authorList>
            <consortium name="US DOE Joint Genome Institute (JGI-PGF)"/>
            <person name="Putnam N.H."/>
            <person name="Butts T."/>
            <person name="Ferrier D.E.K."/>
            <person name="Furlong R.F."/>
            <person name="Hellsten U."/>
            <person name="Kawashima T."/>
            <person name="Robinson-Rechavi M."/>
            <person name="Shoguchi E."/>
            <person name="Terry A."/>
            <person name="Yu J.-K."/>
            <person name="Benito-Gutierrez E.L."/>
            <person name="Dubchak I."/>
            <person name="Garcia-Fernandez J."/>
            <person name="Gibson-Brown J.J."/>
            <person name="Grigoriev I.V."/>
            <person name="Horton A.C."/>
            <person name="de Jong P.J."/>
            <person name="Jurka J."/>
            <person name="Kapitonov V.V."/>
            <person name="Kohara Y."/>
            <person name="Kuroki Y."/>
            <person name="Lindquist E."/>
            <person name="Lucas S."/>
            <person name="Osoegawa K."/>
            <person name="Pennacchio L.A."/>
            <person name="Salamov A.A."/>
            <person name="Satou Y."/>
            <person name="Sauka-Spengler T."/>
            <person name="Schmutz J."/>
            <person name="Shin-I T."/>
            <person name="Toyoda A."/>
            <person name="Bronner-Fraser M."/>
            <person name="Fujiyama A."/>
            <person name="Holland L.Z."/>
            <person name="Holland P.W.H."/>
            <person name="Satoh N."/>
            <person name="Rokhsar D.S."/>
        </authorList>
    </citation>
    <scope>NUCLEOTIDE SEQUENCE [LARGE SCALE GENOMIC DNA]</scope>
    <source>
        <strain evidence="14">S238N-H82</strain>
        <tissue evidence="14">Testes</tissue>
    </source>
</reference>
<dbReference type="InterPro" id="IPR011042">
    <property type="entry name" value="6-blade_b-propeller_TolB-like"/>
</dbReference>
<proteinExistence type="inferred from homology"/>
<dbReference type="InterPro" id="IPR001258">
    <property type="entry name" value="NHL_repeat"/>
</dbReference>
<dbReference type="Pfam" id="PF13445">
    <property type="entry name" value="zf-RING_UBOX"/>
    <property type="match status" value="2"/>
</dbReference>
<evidence type="ECO:0000256" key="6">
    <source>
        <dbReference type="ARBA" id="ARBA00022737"/>
    </source>
</evidence>
<dbReference type="InterPro" id="IPR050952">
    <property type="entry name" value="TRIM-NHL_E3_ligases"/>
</dbReference>
<dbReference type="CDD" id="cd19756">
    <property type="entry name" value="Bbox2"/>
    <property type="match status" value="2"/>
</dbReference>
<dbReference type="InterPro" id="IPR001841">
    <property type="entry name" value="Znf_RING"/>
</dbReference>
<organism>
    <name type="scientific">Branchiostoma floridae</name>
    <name type="common">Florida lancelet</name>
    <name type="synonym">Amphioxus</name>
    <dbReference type="NCBI Taxonomy" id="7739"/>
    <lineage>
        <taxon>Eukaryota</taxon>
        <taxon>Metazoa</taxon>
        <taxon>Chordata</taxon>
        <taxon>Cephalochordata</taxon>
        <taxon>Leptocardii</taxon>
        <taxon>Amphioxiformes</taxon>
        <taxon>Branchiostomatidae</taxon>
        <taxon>Branchiostoma</taxon>
    </lineage>
</organism>
<evidence type="ECO:0000259" key="13">
    <source>
        <dbReference type="PROSITE" id="PS50119"/>
    </source>
</evidence>
<dbReference type="InterPro" id="IPR027370">
    <property type="entry name" value="Znf-RING_euk"/>
</dbReference>
<dbReference type="InterPro" id="IPR013083">
    <property type="entry name" value="Znf_RING/FYVE/PHD"/>
</dbReference>
<feature type="repeat" description="NHL" evidence="10">
    <location>
        <begin position="591"/>
        <end position="631"/>
    </location>
</feature>
<evidence type="ECO:0000256" key="1">
    <source>
        <dbReference type="ARBA" id="ARBA00000900"/>
    </source>
</evidence>
<dbReference type="SUPFAM" id="SSF57845">
    <property type="entry name" value="B-box zinc-binding domain"/>
    <property type="match status" value="2"/>
</dbReference>
<keyword evidence="7 9" id="KW-0863">Zinc-finger</keyword>
<evidence type="ECO:0000256" key="11">
    <source>
        <dbReference type="SAM" id="MobiDB-lite"/>
    </source>
</evidence>
<dbReference type="InParanoid" id="C3Z055"/>
<dbReference type="eggNOG" id="KOG2177">
    <property type="taxonomic scope" value="Eukaryota"/>
</dbReference>
<feature type="domain" description="RING-type" evidence="12">
    <location>
        <begin position="18"/>
        <end position="58"/>
    </location>
</feature>
<dbReference type="Pfam" id="PF01436">
    <property type="entry name" value="NHL"/>
    <property type="match status" value="2"/>
</dbReference>
<evidence type="ECO:0000256" key="2">
    <source>
        <dbReference type="ARBA" id="ARBA00008518"/>
    </source>
</evidence>
<gene>
    <name evidence="14" type="ORF">BRAFLDRAFT_85680</name>
</gene>
<evidence type="ECO:0000256" key="7">
    <source>
        <dbReference type="ARBA" id="ARBA00022771"/>
    </source>
</evidence>
<dbReference type="SUPFAM" id="SSF101898">
    <property type="entry name" value="NHL repeat"/>
    <property type="match status" value="1"/>
</dbReference>
<dbReference type="Gene3D" id="2.120.10.30">
    <property type="entry name" value="TolB, C-terminal domain"/>
    <property type="match status" value="2"/>
</dbReference>
<dbReference type="Gene3D" id="3.30.40.10">
    <property type="entry name" value="Zinc/RING finger domain, C3HC4 (zinc finger)"/>
    <property type="match status" value="2"/>
</dbReference>